<sequence length="132" mass="14423">MSLFRRRMARCCVFTLLVQTTVLLTAVLACYQDNCLMNHGSQATEHHSSDLRSGAHCAMQDMDSAGSADLANLSLRCACSEDQAIDLLLGASSIFVSKQLINNVNGVSDPLALYLLLPFEIPRDISPRPPRL</sequence>
<dbReference type="AlphaFoldDB" id="A0A383BCD8"/>
<evidence type="ECO:0000313" key="1">
    <source>
        <dbReference type="EMBL" id="SVE17787.1"/>
    </source>
</evidence>
<dbReference type="EMBL" id="UINC01199390">
    <property type="protein sequence ID" value="SVE17787.1"/>
    <property type="molecule type" value="Genomic_DNA"/>
</dbReference>
<organism evidence="1">
    <name type="scientific">marine metagenome</name>
    <dbReference type="NCBI Taxonomy" id="408172"/>
    <lineage>
        <taxon>unclassified sequences</taxon>
        <taxon>metagenomes</taxon>
        <taxon>ecological metagenomes</taxon>
    </lineage>
</organism>
<dbReference type="PROSITE" id="PS51257">
    <property type="entry name" value="PROKAR_LIPOPROTEIN"/>
    <property type="match status" value="1"/>
</dbReference>
<reference evidence="1" key="1">
    <citation type="submission" date="2018-05" db="EMBL/GenBank/DDBJ databases">
        <authorList>
            <person name="Lanie J.A."/>
            <person name="Ng W.-L."/>
            <person name="Kazmierczak K.M."/>
            <person name="Andrzejewski T.M."/>
            <person name="Davidsen T.M."/>
            <person name="Wayne K.J."/>
            <person name="Tettelin H."/>
            <person name="Glass J.I."/>
            <person name="Rusch D."/>
            <person name="Podicherti R."/>
            <person name="Tsui H.-C.T."/>
            <person name="Winkler M.E."/>
        </authorList>
    </citation>
    <scope>NUCLEOTIDE SEQUENCE</scope>
</reference>
<gene>
    <name evidence="1" type="ORF">METZ01_LOCUS470641</name>
</gene>
<accession>A0A383BCD8</accession>
<name>A0A383BCD8_9ZZZZ</name>
<protein>
    <submittedName>
        <fullName evidence="1">Uncharacterized protein</fullName>
    </submittedName>
</protein>
<proteinExistence type="predicted"/>